<evidence type="ECO:0000313" key="1">
    <source>
        <dbReference type="EMBL" id="MBL7630814.1"/>
    </source>
</evidence>
<sequence length="95" mass="10153">MSDMQQAHARVRTDAAPRYLKQLASDLGRRVEPVETTQGTMLTIAGGTCLLTATGDSLLLHAAAPTTEGLDRVKDVVGGQLELFGARNELTVSWT</sequence>
<dbReference type="RefSeq" id="WP_203000834.1">
    <property type="nucleotide sequence ID" value="NZ_JADWYU010000126.1"/>
</dbReference>
<proteinExistence type="predicted"/>
<reference evidence="1" key="1">
    <citation type="submission" date="2020-12" db="EMBL/GenBank/DDBJ databases">
        <title>Genomic characterization of non-nitrogen-fixing Frankia strains.</title>
        <authorList>
            <person name="Carlos-Shanley C."/>
            <person name="Guerra T."/>
            <person name="Hahn D."/>
        </authorList>
    </citation>
    <scope>NUCLEOTIDE SEQUENCE</scope>
    <source>
        <strain evidence="1">CN6</strain>
    </source>
</reference>
<gene>
    <name evidence="1" type="ORF">I7412_27365</name>
</gene>
<protein>
    <submittedName>
        <fullName evidence="1">DUF2218 domain-containing protein</fullName>
    </submittedName>
</protein>
<dbReference type="Proteomes" id="UP000604475">
    <property type="component" value="Unassembled WGS sequence"/>
</dbReference>
<keyword evidence="2" id="KW-1185">Reference proteome</keyword>
<dbReference type="EMBL" id="JAEACQ010000255">
    <property type="protein sequence ID" value="MBL7630814.1"/>
    <property type="molecule type" value="Genomic_DNA"/>
</dbReference>
<dbReference type="Gene3D" id="3.30.310.50">
    <property type="entry name" value="Alpha-D-phosphohexomutase, C-terminal domain"/>
    <property type="match status" value="1"/>
</dbReference>
<comment type="caution">
    <text evidence="1">The sequence shown here is derived from an EMBL/GenBank/DDBJ whole genome shotgun (WGS) entry which is preliminary data.</text>
</comment>
<organism evidence="1 2">
    <name type="scientific">Frankia nepalensis</name>
    <dbReference type="NCBI Taxonomy" id="1836974"/>
    <lineage>
        <taxon>Bacteria</taxon>
        <taxon>Bacillati</taxon>
        <taxon>Actinomycetota</taxon>
        <taxon>Actinomycetes</taxon>
        <taxon>Frankiales</taxon>
        <taxon>Frankiaceae</taxon>
        <taxon>Frankia</taxon>
    </lineage>
</organism>
<dbReference type="Pfam" id="PF09981">
    <property type="entry name" value="DUF2218"/>
    <property type="match status" value="1"/>
</dbReference>
<dbReference type="InterPro" id="IPR014543">
    <property type="entry name" value="UCP028291"/>
</dbReference>
<dbReference type="AlphaFoldDB" id="A0A937RL31"/>
<name>A0A937RL31_9ACTN</name>
<accession>A0A937RL31</accession>
<evidence type="ECO:0000313" key="2">
    <source>
        <dbReference type="Proteomes" id="UP000604475"/>
    </source>
</evidence>